<keyword evidence="2" id="KW-0378">Hydrolase</keyword>
<name>A0ABT4JU21_9GAMM</name>
<dbReference type="PANTHER" id="PTHR30383:SF29">
    <property type="entry name" value="SGNH HYDROLASE-TYPE ESTERASE DOMAIN-CONTAINING PROTEIN"/>
    <property type="match status" value="1"/>
</dbReference>
<dbReference type="Proteomes" id="UP001149719">
    <property type="component" value="Unassembled WGS sequence"/>
</dbReference>
<comment type="caution">
    <text evidence="2">The sequence shown here is derived from an EMBL/GenBank/DDBJ whole genome shotgun (WGS) entry which is preliminary data.</text>
</comment>
<dbReference type="Gene3D" id="3.40.50.1110">
    <property type="entry name" value="SGNH hydrolase"/>
    <property type="match status" value="1"/>
</dbReference>
<proteinExistence type="predicted"/>
<feature type="domain" description="SGNH hydrolase-type esterase" evidence="1">
    <location>
        <begin position="6"/>
        <end position="185"/>
    </location>
</feature>
<evidence type="ECO:0000313" key="2">
    <source>
        <dbReference type="EMBL" id="MCZ2721884.1"/>
    </source>
</evidence>
<keyword evidence="3" id="KW-1185">Reference proteome</keyword>
<protein>
    <submittedName>
        <fullName evidence="2">SGNH/GDSL hydrolase family protein</fullName>
    </submittedName>
</protein>
<dbReference type="InterPro" id="IPR036514">
    <property type="entry name" value="SGNH_hydro_sf"/>
</dbReference>
<sequence length="208" mass="23034">MATVLCYGDSLTWGAAPQGGRFNRNQRWPELLAKQLGEQHEVINFGLPGRTTIWNDPFREGRNGSLAIQSALEIFGPVDILIIMLGTNDLKHYFNIGAYEASKGIEQIIHKVHAPSPHKFAAPKIVIVAPPNILSPKGDLTDMYRGAVEKSQELHQHYQRVATINNCVFLNSSSILQPSELDGVHFDLAANKQLSQSLTPLIKELINC</sequence>
<dbReference type="CDD" id="cd01839">
    <property type="entry name" value="SGNH_arylesterase_like"/>
    <property type="match status" value="1"/>
</dbReference>
<dbReference type="PANTHER" id="PTHR30383">
    <property type="entry name" value="THIOESTERASE 1/PROTEASE 1/LYSOPHOSPHOLIPASE L1"/>
    <property type="match status" value="1"/>
</dbReference>
<organism evidence="2 3">
    <name type="scientific">Marinomonas phaeophyticola</name>
    <dbReference type="NCBI Taxonomy" id="3004091"/>
    <lineage>
        <taxon>Bacteria</taxon>
        <taxon>Pseudomonadati</taxon>
        <taxon>Pseudomonadota</taxon>
        <taxon>Gammaproteobacteria</taxon>
        <taxon>Oceanospirillales</taxon>
        <taxon>Oceanospirillaceae</taxon>
        <taxon>Marinomonas</taxon>
    </lineage>
</organism>
<dbReference type="RefSeq" id="WP_269125043.1">
    <property type="nucleotide sequence ID" value="NZ_JAPUBN010000015.1"/>
</dbReference>
<evidence type="ECO:0000313" key="3">
    <source>
        <dbReference type="Proteomes" id="UP001149719"/>
    </source>
</evidence>
<dbReference type="InterPro" id="IPR051532">
    <property type="entry name" value="Ester_Hydrolysis_Enzymes"/>
</dbReference>
<dbReference type="InterPro" id="IPR013830">
    <property type="entry name" value="SGNH_hydro"/>
</dbReference>
<gene>
    <name evidence="2" type="ORF">O1D97_09540</name>
</gene>
<dbReference type="EMBL" id="JAPUBN010000015">
    <property type="protein sequence ID" value="MCZ2721884.1"/>
    <property type="molecule type" value="Genomic_DNA"/>
</dbReference>
<evidence type="ECO:0000259" key="1">
    <source>
        <dbReference type="Pfam" id="PF13472"/>
    </source>
</evidence>
<reference evidence="2" key="1">
    <citation type="submission" date="2022-12" db="EMBL/GenBank/DDBJ databases">
        <title>Marinomonas 15G1-11 sp. nov, isolated from marine algae.</title>
        <authorList>
            <person name="Butt M."/>
            <person name="Choi D.G."/>
            <person name="Kim J.M."/>
            <person name="Lee J.K."/>
            <person name="Baek J.H."/>
            <person name="Jeon C.O."/>
        </authorList>
    </citation>
    <scope>NUCLEOTIDE SEQUENCE</scope>
    <source>
        <strain evidence="2">15G1-11</strain>
    </source>
</reference>
<dbReference type="GO" id="GO:0016787">
    <property type="term" value="F:hydrolase activity"/>
    <property type="evidence" value="ECO:0007669"/>
    <property type="project" value="UniProtKB-KW"/>
</dbReference>
<dbReference type="SUPFAM" id="SSF52266">
    <property type="entry name" value="SGNH hydrolase"/>
    <property type="match status" value="1"/>
</dbReference>
<accession>A0ABT4JU21</accession>
<dbReference type="Pfam" id="PF13472">
    <property type="entry name" value="Lipase_GDSL_2"/>
    <property type="match status" value="1"/>
</dbReference>